<dbReference type="SMART" id="SM00110">
    <property type="entry name" value="C1Q"/>
    <property type="match status" value="1"/>
</dbReference>
<feature type="region of interest" description="Disordered" evidence="2">
    <location>
        <begin position="1"/>
        <end position="85"/>
    </location>
</feature>
<dbReference type="PANTHER" id="PTHR46601:SF1">
    <property type="entry name" value="ADF-H DOMAIN-CONTAINING PROTEIN"/>
    <property type="match status" value="1"/>
</dbReference>
<dbReference type="PRINTS" id="PR00007">
    <property type="entry name" value="COMPLEMNTC1Q"/>
</dbReference>
<evidence type="ECO:0000313" key="4">
    <source>
        <dbReference type="EMBL" id="CAC5381749.1"/>
    </source>
</evidence>
<feature type="compositionally biased region" description="Basic and acidic residues" evidence="2">
    <location>
        <begin position="1"/>
        <end position="15"/>
    </location>
</feature>
<reference evidence="4 5" key="1">
    <citation type="submission" date="2020-06" db="EMBL/GenBank/DDBJ databases">
        <authorList>
            <person name="Li R."/>
            <person name="Bekaert M."/>
        </authorList>
    </citation>
    <scope>NUCLEOTIDE SEQUENCE [LARGE SCALE GENOMIC DNA]</scope>
    <source>
        <strain evidence="5">wild</strain>
    </source>
</reference>
<name>A0A6J8BGF6_MYTCO</name>
<dbReference type="PANTHER" id="PTHR46601">
    <property type="entry name" value="ULP_PROTEASE DOMAIN-CONTAINING PROTEIN"/>
    <property type="match status" value="1"/>
</dbReference>
<keyword evidence="5" id="KW-1185">Reference proteome</keyword>
<dbReference type="InterPro" id="IPR008983">
    <property type="entry name" value="Tumour_necrosis_fac-like_dom"/>
</dbReference>
<gene>
    <name evidence="4" type="ORF">MCOR_17619</name>
</gene>
<dbReference type="SUPFAM" id="SSF49842">
    <property type="entry name" value="TNF-like"/>
    <property type="match status" value="1"/>
</dbReference>
<dbReference type="Gene3D" id="2.60.120.40">
    <property type="match status" value="1"/>
</dbReference>
<sequence length="947" mass="109107">MSSKEGLERYKQEKLQKRREQRLESYYRNRNLKEKEYALSDEAVRQRQHREKQEKEQMRRVKETERKRKYRKRKREENINDQRQNEDLNLRNTFENRTEKHRALKKLKLALPNSPDRRVTTMVAYLQNSNSPTVRKLQSSEVISSPEEIEEHKTSKALTEDLKTVIDNCKRKRSDDSLKTMSVIISSVSGEKISDNKCRKKMARKLGLPVRRVSRGHAIRTRILKSEKSSWTYTNRKTRSDAITPDTKKRIYEFWCKPGISRPTGNKADIKRVRIGPKTYSSHMTHILEKTQTDVYLDFIGENPSIKIAQRMFERCKPYFVRPVRPKDRQTCCCKYHVDFKTVFKSCMEFRKKLLIENEPNECYSTPVYDSISDVVNATLCEKVDGSHNLQCLKRNCSDCGVKILNFLPCELDVSDTAEFVKNLPEKQCVCVHDFSENYRCSELTEIQSAYFQKTEVSVHVTILHRHALLEYDGVDSSEDFPEIITEQFFVISPDLVHDQYFVHQVRNYIAEYLQSISYSIETMHEFTDGCAAQYKSRHCFGDISQTSDDFGYQHFTRNFFETSHAKRQQDAAGGIIKRQADCAILRGQTQIRTAKDLYEYANSFLTQPRSHCKRRIFRYAETIHRDNRLSFKPVPSIRSVHQVRTSRDSAKGLINISELSCFCVNCCHHMYDQCSNSIKTGGYTEWEMKREYRADAQEKMKKMNKCVLKILKTHFDQLKNNVTDLTKTVAELKKENVQIKSACKCGATTTNSSNVNAKKPTPTNSSTVDAKKLSPNNSSTKPTPTKSSTLKPTKQVLPVVPAATSSQPAQLRKAIGFTAALTSVISLGQHQPVEYDKVITNVGKGFDARHGHFVAPVKGLYILSATILNSEGKEMHMEMVKNGVQLVAFYADPDDYSMGTQTIVLSLKANDMVWIRHCRVKRPSSIYGKPDQPINTFSGALIVQFD</sequence>
<protein>
    <recommendedName>
        <fullName evidence="3">C1q domain-containing protein</fullName>
    </recommendedName>
</protein>
<evidence type="ECO:0000313" key="5">
    <source>
        <dbReference type="Proteomes" id="UP000507470"/>
    </source>
</evidence>
<feature type="compositionally biased region" description="Low complexity" evidence="2">
    <location>
        <begin position="774"/>
        <end position="794"/>
    </location>
</feature>
<keyword evidence="1" id="KW-0175">Coiled coil</keyword>
<proteinExistence type="predicted"/>
<dbReference type="Proteomes" id="UP000507470">
    <property type="component" value="Unassembled WGS sequence"/>
</dbReference>
<dbReference type="Pfam" id="PF00386">
    <property type="entry name" value="C1q"/>
    <property type="match status" value="1"/>
</dbReference>
<dbReference type="EMBL" id="CACVKT020003105">
    <property type="protein sequence ID" value="CAC5381749.1"/>
    <property type="molecule type" value="Genomic_DNA"/>
</dbReference>
<feature type="coiled-coil region" evidence="1">
    <location>
        <begin position="709"/>
        <end position="743"/>
    </location>
</feature>
<dbReference type="PROSITE" id="PS50871">
    <property type="entry name" value="C1Q"/>
    <property type="match status" value="1"/>
</dbReference>
<dbReference type="AlphaFoldDB" id="A0A6J8BGF6"/>
<evidence type="ECO:0000256" key="1">
    <source>
        <dbReference type="SAM" id="Coils"/>
    </source>
</evidence>
<dbReference type="OrthoDB" id="5983328at2759"/>
<evidence type="ECO:0000256" key="2">
    <source>
        <dbReference type="SAM" id="MobiDB-lite"/>
    </source>
</evidence>
<evidence type="ECO:0000259" key="3">
    <source>
        <dbReference type="PROSITE" id="PS50871"/>
    </source>
</evidence>
<feature type="domain" description="C1q" evidence="3">
    <location>
        <begin position="811"/>
        <end position="947"/>
    </location>
</feature>
<feature type="compositionally biased region" description="Polar residues" evidence="2">
    <location>
        <begin position="751"/>
        <end position="769"/>
    </location>
</feature>
<organism evidence="4 5">
    <name type="scientific">Mytilus coruscus</name>
    <name type="common">Sea mussel</name>
    <dbReference type="NCBI Taxonomy" id="42192"/>
    <lineage>
        <taxon>Eukaryota</taxon>
        <taxon>Metazoa</taxon>
        <taxon>Spiralia</taxon>
        <taxon>Lophotrochozoa</taxon>
        <taxon>Mollusca</taxon>
        <taxon>Bivalvia</taxon>
        <taxon>Autobranchia</taxon>
        <taxon>Pteriomorphia</taxon>
        <taxon>Mytilida</taxon>
        <taxon>Mytiloidea</taxon>
        <taxon>Mytilidae</taxon>
        <taxon>Mytilinae</taxon>
        <taxon>Mytilus</taxon>
    </lineage>
</organism>
<dbReference type="InterPro" id="IPR001073">
    <property type="entry name" value="C1q_dom"/>
</dbReference>
<feature type="region of interest" description="Disordered" evidence="2">
    <location>
        <begin position="751"/>
        <end position="794"/>
    </location>
</feature>
<feature type="compositionally biased region" description="Basic and acidic residues" evidence="2">
    <location>
        <begin position="75"/>
        <end position="85"/>
    </location>
</feature>
<accession>A0A6J8BGF6</accession>
<feature type="compositionally biased region" description="Basic and acidic residues" evidence="2">
    <location>
        <begin position="21"/>
        <end position="66"/>
    </location>
</feature>